<reference evidence="2" key="1">
    <citation type="submission" date="2024-04" db="EMBL/GenBank/DDBJ databases">
        <authorList>
            <consortium name="Molecular Ecology Group"/>
        </authorList>
    </citation>
    <scope>NUCLEOTIDE SEQUENCE</scope>
</reference>
<feature type="compositionally biased region" description="Basic and acidic residues" evidence="1">
    <location>
        <begin position="49"/>
        <end position="67"/>
    </location>
</feature>
<dbReference type="EMBL" id="CAXIPU020000435">
    <property type="protein sequence ID" value="CAL1671898.1"/>
    <property type="molecule type" value="Genomic_DNA"/>
</dbReference>
<sequence>MDDIQASQSTELTAGETETGPNPVADDRMPEVAEESPGMDQAAAEEEVDGSKEEGAQEHPKEAQGSC</sequence>
<evidence type="ECO:0000313" key="2">
    <source>
        <dbReference type="EMBL" id="CAL1671898.1"/>
    </source>
</evidence>
<evidence type="ECO:0000313" key="3">
    <source>
        <dbReference type="Proteomes" id="UP001497644"/>
    </source>
</evidence>
<gene>
    <name evidence="2" type="ORF">LPLAT_LOCUS5315</name>
</gene>
<name>A0AAV2MX79_9HYME</name>
<dbReference type="AlphaFoldDB" id="A0AAV2MX79"/>
<proteinExistence type="predicted"/>
<comment type="caution">
    <text evidence="2">The sequence shown here is derived from an EMBL/GenBank/DDBJ whole genome shotgun (WGS) entry which is preliminary data.</text>
</comment>
<feature type="region of interest" description="Disordered" evidence="1">
    <location>
        <begin position="1"/>
        <end position="67"/>
    </location>
</feature>
<protein>
    <submittedName>
        <fullName evidence="2">Uncharacterized protein</fullName>
    </submittedName>
</protein>
<dbReference type="Proteomes" id="UP001497644">
    <property type="component" value="Unassembled WGS sequence"/>
</dbReference>
<keyword evidence="3" id="KW-1185">Reference proteome</keyword>
<accession>A0AAV2MX79</accession>
<evidence type="ECO:0000256" key="1">
    <source>
        <dbReference type="SAM" id="MobiDB-lite"/>
    </source>
</evidence>
<organism evidence="2 3">
    <name type="scientific">Lasius platythorax</name>
    <dbReference type="NCBI Taxonomy" id="488582"/>
    <lineage>
        <taxon>Eukaryota</taxon>
        <taxon>Metazoa</taxon>
        <taxon>Ecdysozoa</taxon>
        <taxon>Arthropoda</taxon>
        <taxon>Hexapoda</taxon>
        <taxon>Insecta</taxon>
        <taxon>Pterygota</taxon>
        <taxon>Neoptera</taxon>
        <taxon>Endopterygota</taxon>
        <taxon>Hymenoptera</taxon>
        <taxon>Apocrita</taxon>
        <taxon>Aculeata</taxon>
        <taxon>Formicoidea</taxon>
        <taxon>Formicidae</taxon>
        <taxon>Formicinae</taxon>
        <taxon>Lasius</taxon>
        <taxon>Lasius</taxon>
    </lineage>
</organism>
<feature type="compositionally biased region" description="Polar residues" evidence="1">
    <location>
        <begin position="1"/>
        <end position="12"/>
    </location>
</feature>